<protein>
    <submittedName>
        <fullName evidence="7">Uncharacterized protein</fullName>
    </submittedName>
</protein>
<evidence type="ECO:0000256" key="1">
    <source>
        <dbReference type="ARBA" id="ARBA00011079"/>
    </source>
</evidence>
<evidence type="ECO:0000256" key="2">
    <source>
        <dbReference type="ARBA" id="ARBA00022670"/>
    </source>
</evidence>
<accession>A0A9W8DZ31</accession>
<sequence length="516" mass="58778">MNYQMFLAVVALLCLQVVRHVVRADPLAVRMVDDLVTFKQGFFDDDDNDPFFSLVAAPEEEHWFQQRIDHLGFYRKTFRQLYYVNDTYYRPGGPVYLYCPGESANKISTVKSGFLLNLAEATNGLVVSLEHRYYGRSNPVPDLSPRNMRYLSVAQALADMAHFIKTAELPQIEKNRADVRWIVVGGSYAANLAVWMRLKYPDLVYAAYSSSGPVRAKYDFYEYDLMVGRRLPCADAVAEAVRQIDEVLYSGDESAIRDLKTAFGLEALERPADFSGALVDQMTSLVQYYAPPVANKTDAVADYCAAFNLNDNMGAGSIGLVESFAALTKRYLAEKKVKVLETYDTYRNANNYTLDQSGRAWFYQTCTEFAYWQTAPPTPAMLSLRSRLVDIDYNEAPCRAYFGAQVSLPVDVSRINRQYHGDQIEVTRVYYVNGEFDPWRYLSVSAPTAPPRAPTTPDVHVRVIPGGSHCYDLRRPTDTDWDELKEIRADIIRTFREWLSQKNTALLEQDDWESTF</sequence>
<dbReference type="GO" id="GO:0006508">
    <property type="term" value="P:proteolysis"/>
    <property type="evidence" value="ECO:0007669"/>
    <property type="project" value="UniProtKB-KW"/>
</dbReference>
<evidence type="ECO:0000313" key="7">
    <source>
        <dbReference type="EMBL" id="KAJ1924410.1"/>
    </source>
</evidence>
<keyword evidence="4" id="KW-0378">Hydrolase</keyword>
<dbReference type="AlphaFoldDB" id="A0A9W8DZ31"/>
<dbReference type="EMBL" id="JANBPT010000275">
    <property type="protein sequence ID" value="KAJ1924410.1"/>
    <property type="molecule type" value="Genomic_DNA"/>
</dbReference>
<keyword evidence="8" id="KW-1185">Reference proteome</keyword>
<keyword evidence="2" id="KW-0645">Protease</keyword>
<keyword evidence="3 6" id="KW-0732">Signal</keyword>
<evidence type="ECO:0000256" key="5">
    <source>
        <dbReference type="ARBA" id="ARBA00023180"/>
    </source>
</evidence>
<dbReference type="SUPFAM" id="SSF53474">
    <property type="entry name" value="alpha/beta-Hydrolases"/>
    <property type="match status" value="1"/>
</dbReference>
<name>A0A9W8DZ31_9FUNG</name>
<evidence type="ECO:0000256" key="6">
    <source>
        <dbReference type="SAM" id="SignalP"/>
    </source>
</evidence>
<proteinExistence type="inferred from homology"/>
<dbReference type="Proteomes" id="UP001150569">
    <property type="component" value="Unassembled WGS sequence"/>
</dbReference>
<dbReference type="GO" id="GO:0008239">
    <property type="term" value="F:dipeptidyl-peptidase activity"/>
    <property type="evidence" value="ECO:0007669"/>
    <property type="project" value="TreeGrafter"/>
</dbReference>
<dbReference type="OrthoDB" id="1735038at2759"/>
<evidence type="ECO:0000313" key="8">
    <source>
        <dbReference type="Proteomes" id="UP001150569"/>
    </source>
</evidence>
<dbReference type="Pfam" id="PF05577">
    <property type="entry name" value="Peptidase_S28"/>
    <property type="match status" value="1"/>
</dbReference>
<keyword evidence="5" id="KW-0325">Glycoprotein</keyword>
<evidence type="ECO:0000256" key="4">
    <source>
        <dbReference type="ARBA" id="ARBA00022801"/>
    </source>
</evidence>
<dbReference type="InterPro" id="IPR029058">
    <property type="entry name" value="AB_hydrolase_fold"/>
</dbReference>
<dbReference type="Gene3D" id="1.20.120.980">
    <property type="entry name" value="Serine carboxypeptidase S28, SKS domain"/>
    <property type="match status" value="1"/>
</dbReference>
<dbReference type="GO" id="GO:0070008">
    <property type="term" value="F:serine-type exopeptidase activity"/>
    <property type="evidence" value="ECO:0007669"/>
    <property type="project" value="InterPro"/>
</dbReference>
<reference evidence="7" key="1">
    <citation type="submission" date="2022-07" db="EMBL/GenBank/DDBJ databases">
        <title>Phylogenomic reconstructions and comparative analyses of Kickxellomycotina fungi.</title>
        <authorList>
            <person name="Reynolds N.K."/>
            <person name="Stajich J.E."/>
            <person name="Barry K."/>
            <person name="Grigoriev I.V."/>
            <person name="Crous P."/>
            <person name="Smith M.E."/>
        </authorList>
    </citation>
    <scope>NUCLEOTIDE SEQUENCE</scope>
    <source>
        <strain evidence="7">RSA 861</strain>
    </source>
</reference>
<dbReference type="InterPro" id="IPR008758">
    <property type="entry name" value="Peptidase_S28"/>
</dbReference>
<comment type="caution">
    <text evidence="7">The sequence shown here is derived from an EMBL/GenBank/DDBJ whole genome shotgun (WGS) entry which is preliminary data.</text>
</comment>
<comment type="similarity">
    <text evidence="1">Belongs to the peptidase S28 family.</text>
</comment>
<dbReference type="InterPro" id="IPR042269">
    <property type="entry name" value="Ser_carbopepase_S28_SKS"/>
</dbReference>
<dbReference type="PANTHER" id="PTHR11010">
    <property type="entry name" value="PROTEASE S28 PRO-X CARBOXYPEPTIDASE-RELATED"/>
    <property type="match status" value="1"/>
</dbReference>
<dbReference type="PANTHER" id="PTHR11010:SF117">
    <property type="entry name" value="SERINE PROTEASE 16"/>
    <property type="match status" value="1"/>
</dbReference>
<gene>
    <name evidence="7" type="ORF">IWQ60_005224</name>
</gene>
<feature type="chain" id="PRO_5040810917" evidence="6">
    <location>
        <begin position="25"/>
        <end position="516"/>
    </location>
</feature>
<evidence type="ECO:0000256" key="3">
    <source>
        <dbReference type="ARBA" id="ARBA00022729"/>
    </source>
</evidence>
<dbReference type="Gene3D" id="3.40.50.1820">
    <property type="entry name" value="alpha/beta hydrolase"/>
    <property type="match status" value="1"/>
</dbReference>
<organism evidence="7 8">
    <name type="scientific">Tieghemiomyces parasiticus</name>
    <dbReference type="NCBI Taxonomy" id="78921"/>
    <lineage>
        <taxon>Eukaryota</taxon>
        <taxon>Fungi</taxon>
        <taxon>Fungi incertae sedis</taxon>
        <taxon>Zoopagomycota</taxon>
        <taxon>Kickxellomycotina</taxon>
        <taxon>Dimargaritomycetes</taxon>
        <taxon>Dimargaritales</taxon>
        <taxon>Dimargaritaceae</taxon>
        <taxon>Tieghemiomyces</taxon>
    </lineage>
</organism>
<feature type="signal peptide" evidence="6">
    <location>
        <begin position="1"/>
        <end position="24"/>
    </location>
</feature>